<organism evidence="1 2">
    <name type="scientific">[Ruminococcus] torques</name>
    <dbReference type="NCBI Taxonomy" id="33039"/>
    <lineage>
        <taxon>Bacteria</taxon>
        <taxon>Bacillati</taxon>
        <taxon>Bacillota</taxon>
        <taxon>Clostridia</taxon>
        <taxon>Lachnospirales</taxon>
        <taxon>Lachnospiraceae</taxon>
        <taxon>Mediterraneibacter</taxon>
    </lineage>
</organism>
<dbReference type="EMBL" id="CYZO01000014">
    <property type="protein sequence ID" value="CUN96783.1"/>
    <property type="molecule type" value="Genomic_DNA"/>
</dbReference>
<evidence type="ECO:0000313" key="2">
    <source>
        <dbReference type="Proteomes" id="UP000095787"/>
    </source>
</evidence>
<reference evidence="1 2" key="1">
    <citation type="submission" date="2015-09" db="EMBL/GenBank/DDBJ databases">
        <authorList>
            <consortium name="Pathogen Informatics"/>
        </authorList>
    </citation>
    <scope>NUCLEOTIDE SEQUENCE [LARGE SCALE GENOMIC DNA]</scope>
    <source>
        <strain evidence="1 2">2789STDY5834841</strain>
    </source>
</reference>
<accession>A0A174B8P3</accession>
<dbReference type="Proteomes" id="UP000095787">
    <property type="component" value="Unassembled WGS sequence"/>
</dbReference>
<dbReference type="RefSeq" id="WP_242854673.1">
    <property type="nucleotide sequence ID" value="NZ_CAUBRL010000001.1"/>
</dbReference>
<name>A0A174B8P3_9FIRM</name>
<sequence>MFEKIMNYIKEFLEDTPKDIYEFSIILEDALVDDYDEMHNEQPRATEILADETPDICASAEPGMKPDEIEDFKRKLKIEYDKAMKAVV</sequence>
<protein>
    <submittedName>
        <fullName evidence="1">Uncharacterized protein</fullName>
    </submittedName>
</protein>
<dbReference type="AlphaFoldDB" id="A0A174B8P3"/>
<proteinExistence type="predicted"/>
<gene>
    <name evidence="1" type="ORF">ERS852456_01269</name>
</gene>
<evidence type="ECO:0000313" key="1">
    <source>
        <dbReference type="EMBL" id="CUN96783.1"/>
    </source>
</evidence>